<reference evidence="2 3" key="1">
    <citation type="submission" date="2016-07" db="EMBL/GenBank/DDBJ databases">
        <title>Complete genome sequence of the Lentzea guizhouensis DHS C013.</title>
        <authorList>
            <person name="Cao C."/>
        </authorList>
    </citation>
    <scope>NUCLEOTIDE SEQUENCE [LARGE SCALE GENOMIC DNA]</scope>
    <source>
        <strain evidence="2 3">DHS C013</strain>
    </source>
</reference>
<protein>
    <recommendedName>
        <fullName evidence="1">Aminoglycoside phosphotransferase domain-containing protein</fullName>
    </recommendedName>
</protein>
<dbReference type="Gene3D" id="3.90.1200.10">
    <property type="match status" value="1"/>
</dbReference>
<keyword evidence="3" id="KW-1185">Reference proteome</keyword>
<dbReference type="InterPro" id="IPR002575">
    <property type="entry name" value="Aminoglycoside_PTrfase"/>
</dbReference>
<evidence type="ECO:0000313" key="3">
    <source>
        <dbReference type="Proteomes" id="UP000093053"/>
    </source>
</evidence>
<evidence type="ECO:0000313" key="2">
    <source>
        <dbReference type="EMBL" id="ANZ35039.1"/>
    </source>
</evidence>
<dbReference type="SUPFAM" id="SSF56112">
    <property type="entry name" value="Protein kinase-like (PK-like)"/>
    <property type="match status" value="1"/>
</dbReference>
<dbReference type="InterPro" id="IPR011009">
    <property type="entry name" value="Kinase-like_dom_sf"/>
</dbReference>
<organism evidence="2 3">
    <name type="scientific">Lentzea guizhouensis</name>
    <dbReference type="NCBI Taxonomy" id="1586287"/>
    <lineage>
        <taxon>Bacteria</taxon>
        <taxon>Bacillati</taxon>
        <taxon>Actinomycetota</taxon>
        <taxon>Actinomycetes</taxon>
        <taxon>Pseudonocardiales</taxon>
        <taxon>Pseudonocardiaceae</taxon>
        <taxon>Lentzea</taxon>
    </lineage>
</organism>
<dbReference type="Proteomes" id="UP000093053">
    <property type="component" value="Chromosome"/>
</dbReference>
<accession>A0A1B2HBF4</accession>
<dbReference type="AlphaFoldDB" id="A0A1B2HBF4"/>
<feature type="domain" description="Aminoglycoside phosphotransferase" evidence="1">
    <location>
        <begin position="5"/>
        <end position="84"/>
    </location>
</feature>
<dbReference type="Pfam" id="PF01636">
    <property type="entry name" value="APH"/>
    <property type="match status" value="1"/>
</dbReference>
<evidence type="ECO:0000259" key="1">
    <source>
        <dbReference type="Pfam" id="PF01636"/>
    </source>
</evidence>
<proteinExistence type="predicted"/>
<gene>
    <name evidence="2" type="ORF">BBK82_02080</name>
</gene>
<name>A0A1B2HBF4_9PSEU</name>
<dbReference type="EMBL" id="CP016793">
    <property type="protein sequence ID" value="ANZ35039.1"/>
    <property type="molecule type" value="Genomic_DNA"/>
</dbReference>
<dbReference type="KEGG" id="led:BBK82_02080"/>
<sequence length="125" mass="13631">MLAGTPPGRLPTQLGHHDFRAANVLCAGTEVVAVLDFEEARFDHRVVELTRSAVLLGTRFRDWGPVPAEVHAEFRRGYESVRPLTPDEAGWWDVLLLWHALAMVPPGDDPTGWGPAALAGLSAEV</sequence>